<feature type="region of interest" description="Disordered" evidence="1">
    <location>
        <begin position="159"/>
        <end position="198"/>
    </location>
</feature>
<accession>A0A9E7JTG8</accession>
<keyword evidence="3" id="KW-1185">Reference proteome</keyword>
<reference evidence="2" key="1">
    <citation type="submission" date="2022-05" db="EMBL/GenBank/DDBJ databases">
        <title>The Musa troglodytarum L. genome provides insights into the mechanism of non-climacteric behaviour and enrichment of carotenoids.</title>
        <authorList>
            <person name="Wang J."/>
        </authorList>
    </citation>
    <scope>NUCLEOTIDE SEQUENCE</scope>
    <source>
        <tissue evidence="2">Leaf</tissue>
    </source>
</reference>
<feature type="compositionally biased region" description="Basic and acidic residues" evidence="1">
    <location>
        <begin position="128"/>
        <end position="139"/>
    </location>
</feature>
<dbReference type="EMBL" id="CP097505">
    <property type="protein sequence ID" value="URD91966.1"/>
    <property type="molecule type" value="Genomic_DNA"/>
</dbReference>
<dbReference type="AlphaFoldDB" id="A0A9E7JTG8"/>
<evidence type="ECO:0000313" key="3">
    <source>
        <dbReference type="Proteomes" id="UP001055439"/>
    </source>
</evidence>
<name>A0A9E7JTG8_9LILI</name>
<feature type="region of interest" description="Disordered" evidence="1">
    <location>
        <begin position="119"/>
        <end position="139"/>
    </location>
</feature>
<evidence type="ECO:0000256" key="1">
    <source>
        <dbReference type="SAM" id="MobiDB-lite"/>
    </source>
</evidence>
<organism evidence="2 3">
    <name type="scientific">Musa troglodytarum</name>
    <name type="common">fe'i banana</name>
    <dbReference type="NCBI Taxonomy" id="320322"/>
    <lineage>
        <taxon>Eukaryota</taxon>
        <taxon>Viridiplantae</taxon>
        <taxon>Streptophyta</taxon>
        <taxon>Embryophyta</taxon>
        <taxon>Tracheophyta</taxon>
        <taxon>Spermatophyta</taxon>
        <taxon>Magnoliopsida</taxon>
        <taxon>Liliopsida</taxon>
        <taxon>Zingiberales</taxon>
        <taxon>Musaceae</taxon>
        <taxon>Musa</taxon>
    </lineage>
</organism>
<sequence>MMFCAITAMIIARFGCRISPFCSRNKLIFLVSRMEVFGRRRRDMEASHLRRLQKQCVLPSDPNNCMRKHPIHKALRLGIQISITKIFGIRWIFNAFPRSSRVCVVEVCLTISSKPAPMQQVTVGSTDDPTRGHREREGKRPLLWGTSSVRRSRGTFAIIKHESGGRKANSHPTLELAMETKARQPKSIRQGRQNPTLR</sequence>
<proteinExistence type="predicted"/>
<gene>
    <name evidence="2" type="ORF">MUK42_33356</name>
</gene>
<evidence type="ECO:0000313" key="2">
    <source>
        <dbReference type="EMBL" id="URD91966.1"/>
    </source>
</evidence>
<dbReference type="Proteomes" id="UP001055439">
    <property type="component" value="Chromosome 3"/>
</dbReference>
<protein>
    <submittedName>
        <fullName evidence="2">Uncharacterized protein</fullName>
    </submittedName>
</protein>